<proteinExistence type="inferred from homology"/>
<dbReference type="GO" id="GO:0006098">
    <property type="term" value="P:pentose-phosphate shunt"/>
    <property type="evidence" value="ECO:0007669"/>
    <property type="project" value="UniProtKB-UniPathway"/>
</dbReference>
<comment type="catalytic activity">
    <reaction evidence="1 7">
        <text>6-phospho-D-glucono-1,5-lactone + H2O = 6-phospho-D-gluconate + H(+)</text>
        <dbReference type="Rhea" id="RHEA:12556"/>
        <dbReference type="ChEBI" id="CHEBI:15377"/>
        <dbReference type="ChEBI" id="CHEBI:15378"/>
        <dbReference type="ChEBI" id="CHEBI:57955"/>
        <dbReference type="ChEBI" id="CHEBI:58759"/>
        <dbReference type="EC" id="3.1.1.31"/>
    </reaction>
</comment>
<feature type="domain" description="Glucosamine/galactosamine-6-phosphate isomerase" evidence="8">
    <location>
        <begin position="12"/>
        <end position="244"/>
    </location>
</feature>
<comment type="pathway">
    <text evidence="3 7">Carbohydrate degradation; pentose phosphate pathway; D-ribulose 5-phosphate from D-glucose 6-phosphate (oxidative stage): step 2/3.</text>
</comment>
<organism evidence="9 10">
    <name type="scientific">Haloechinothrix aidingensis</name>
    <dbReference type="NCBI Taxonomy" id="2752311"/>
    <lineage>
        <taxon>Bacteria</taxon>
        <taxon>Bacillati</taxon>
        <taxon>Actinomycetota</taxon>
        <taxon>Actinomycetes</taxon>
        <taxon>Pseudonocardiales</taxon>
        <taxon>Pseudonocardiaceae</taxon>
        <taxon>Haloechinothrix</taxon>
    </lineage>
</organism>
<comment type="similarity">
    <text evidence="4 7">Belongs to the glucosamine/galactosamine-6-phosphate isomerase family. 6-phosphogluconolactonase subfamily.</text>
</comment>
<dbReference type="InterPro" id="IPR006148">
    <property type="entry name" value="Glc/Gal-6P_isomerase"/>
</dbReference>
<dbReference type="PANTHER" id="PTHR11054:SF0">
    <property type="entry name" value="6-PHOSPHOGLUCONOLACTONASE"/>
    <property type="match status" value="1"/>
</dbReference>
<evidence type="ECO:0000256" key="6">
    <source>
        <dbReference type="ARBA" id="ARBA00020337"/>
    </source>
</evidence>
<dbReference type="InterPro" id="IPR039104">
    <property type="entry name" value="6PGL"/>
</dbReference>
<dbReference type="GO" id="GO:0005975">
    <property type="term" value="P:carbohydrate metabolic process"/>
    <property type="evidence" value="ECO:0007669"/>
    <property type="project" value="UniProtKB-UniRule"/>
</dbReference>
<dbReference type="Gene3D" id="3.40.50.1360">
    <property type="match status" value="1"/>
</dbReference>
<dbReference type="NCBIfam" id="TIGR01198">
    <property type="entry name" value="pgl"/>
    <property type="match status" value="1"/>
</dbReference>
<evidence type="ECO:0000256" key="3">
    <source>
        <dbReference type="ARBA" id="ARBA00004961"/>
    </source>
</evidence>
<evidence type="ECO:0000256" key="1">
    <source>
        <dbReference type="ARBA" id="ARBA00000832"/>
    </source>
</evidence>
<accession>A0A838AA45</accession>
<dbReference type="CDD" id="cd01400">
    <property type="entry name" value="6PGL"/>
    <property type="match status" value="1"/>
</dbReference>
<name>A0A838AA45_9PSEU</name>
<evidence type="ECO:0000313" key="9">
    <source>
        <dbReference type="EMBL" id="MBA0125949.1"/>
    </source>
</evidence>
<dbReference type="RefSeq" id="WP_180892764.1">
    <property type="nucleotide sequence ID" value="NZ_JACCKD010000003.1"/>
</dbReference>
<dbReference type="GO" id="GO:0017057">
    <property type="term" value="F:6-phosphogluconolactonase activity"/>
    <property type="evidence" value="ECO:0007669"/>
    <property type="project" value="UniProtKB-UniRule"/>
</dbReference>
<dbReference type="EC" id="3.1.1.31" evidence="5 7"/>
<comment type="caution">
    <text evidence="9">The sequence shown here is derived from an EMBL/GenBank/DDBJ whole genome shotgun (WGS) entry which is preliminary data.</text>
</comment>
<keyword evidence="10" id="KW-1185">Reference proteome</keyword>
<evidence type="ECO:0000256" key="4">
    <source>
        <dbReference type="ARBA" id="ARBA00010662"/>
    </source>
</evidence>
<keyword evidence="7 9" id="KW-0378">Hydrolase</keyword>
<gene>
    <name evidence="7 9" type="primary">pgl</name>
    <name evidence="9" type="ORF">H0B56_10385</name>
</gene>
<dbReference type="PANTHER" id="PTHR11054">
    <property type="entry name" value="6-PHOSPHOGLUCONOLACTONASE"/>
    <property type="match status" value="1"/>
</dbReference>
<dbReference type="AlphaFoldDB" id="A0A838AA45"/>
<dbReference type="EMBL" id="JACCKD010000003">
    <property type="protein sequence ID" value="MBA0125949.1"/>
    <property type="molecule type" value="Genomic_DNA"/>
</dbReference>
<comment type="function">
    <text evidence="2 7">Hydrolysis of 6-phosphogluconolactone to 6-phosphogluconate.</text>
</comment>
<dbReference type="UniPathway" id="UPA00115">
    <property type="reaction ID" value="UER00409"/>
</dbReference>
<dbReference type="SUPFAM" id="SSF100950">
    <property type="entry name" value="NagB/RpiA/CoA transferase-like"/>
    <property type="match status" value="1"/>
</dbReference>
<evidence type="ECO:0000256" key="5">
    <source>
        <dbReference type="ARBA" id="ARBA00013198"/>
    </source>
</evidence>
<reference evidence="9 10" key="1">
    <citation type="submission" date="2020-07" db="EMBL/GenBank/DDBJ databases">
        <title>Genome of Haloechinothrix sp.</title>
        <authorList>
            <person name="Tang S.-K."/>
            <person name="Yang L."/>
            <person name="Zhu W.-Y."/>
        </authorList>
    </citation>
    <scope>NUCLEOTIDE SEQUENCE [LARGE SCALE GENOMIC DNA]</scope>
    <source>
        <strain evidence="9 10">YIM 98757</strain>
    </source>
</reference>
<dbReference type="InterPro" id="IPR037171">
    <property type="entry name" value="NagB/RpiA_transferase-like"/>
</dbReference>
<evidence type="ECO:0000256" key="7">
    <source>
        <dbReference type="RuleBase" id="RU365095"/>
    </source>
</evidence>
<evidence type="ECO:0000256" key="2">
    <source>
        <dbReference type="ARBA" id="ARBA00002681"/>
    </source>
</evidence>
<sequence>MTTTPQVLVHDNAEALAAAGAARLVTTVLDTQAARGSASIALTGGGIGIAVLAELARSAAAQAVDWDRLDIFWGDDRFVPAGDAERNEKQAREALLDHVPADPRRIHAMPPSDGEFAGDPDAAAEWYERRIRGHGRTGGAETARGGTGWFDVVLLGVGGEGHVASIFPESPAVRETERLVVAVRDCPKPPPTRISLSLPAIRSATEVWVIASGAGKADVLADAYAGAPESRMPVAGACGRAHTRWLLDRDAAAGLPRSE</sequence>
<dbReference type="InterPro" id="IPR005900">
    <property type="entry name" value="6-phosphogluconolactonase_DevB"/>
</dbReference>
<evidence type="ECO:0000313" key="10">
    <source>
        <dbReference type="Proteomes" id="UP000582974"/>
    </source>
</evidence>
<evidence type="ECO:0000259" key="8">
    <source>
        <dbReference type="Pfam" id="PF01182"/>
    </source>
</evidence>
<protein>
    <recommendedName>
        <fullName evidence="6 7">6-phosphogluconolactonase</fullName>
        <shortName evidence="7">6PGL</shortName>
        <ecNumber evidence="5 7">3.1.1.31</ecNumber>
    </recommendedName>
</protein>
<dbReference type="Proteomes" id="UP000582974">
    <property type="component" value="Unassembled WGS sequence"/>
</dbReference>
<dbReference type="Pfam" id="PF01182">
    <property type="entry name" value="Glucosamine_iso"/>
    <property type="match status" value="1"/>
</dbReference>